<dbReference type="EMBL" id="BLAG01000008">
    <property type="protein sequence ID" value="GES30669.1"/>
    <property type="molecule type" value="Genomic_DNA"/>
</dbReference>
<gene>
    <name evidence="2" type="ORF">San01_31560</name>
</gene>
<protein>
    <submittedName>
        <fullName evidence="2">Uncharacterized protein</fullName>
    </submittedName>
</protein>
<proteinExistence type="predicted"/>
<dbReference type="Proteomes" id="UP000325598">
    <property type="component" value="Unassembled WGS sequence"/>
</dbReference>
<keyword evidence="1" id="KW-0472">Membrane</keyword>
<name>A0A5J4LG94_9ACTN</name>
<keyword evidence="1" id="KW-0812">Transmembrane</keyword>
<keyword evidence="1" id="KW-1133">Transmembrane helix</keyword>
<comment type="caution">
    <text evidence="2">The sequence shown here is derived from an EMBL/GenBank/DDBJ whole genome shotgun (WGS) entry which is preliminary data.</text>
</comment>
<dbReference type="OrthoDB" id="4336362at2"/>
<evidence type="ECO:0000256" key="1">
    <source>
        <dbReference type="SAM" id="Phobius"/>
    </source>
</evidence>
<sequence>MPEFPTLSTIKRVWGRFLHLLAMIMLLALSVVFAWLGLTQAGVMGTHGTLTVAECYTVVHHHTSGKRGTGSTTDYTCTGEFRSDDGKTVAENAQISGLPAGHPKTSTIPGQRSGNEVVLPDDRGAAVKFAVAFGALLIDAFVFFWWSTRLDKNGLTLKETWRTTRGTPTRAIVVGVSAVAVVGVAAGALCAVALPG</sequence>
<evidence type="ECO:0000313" key="2">
    <source>
        <dbReference type="EMBL" id="GES30669.1"/>
    </source>
</evidence>
<reference evidence="2 3" key="1">
    <citation type="submission" date="2019-10" db="EMBL/GenBank/DDBJ databases">
        <title>Whole genome shotgun sequence of Streptomyces angustmyceticus NBRC 3934.</title>
        <authorList>
            <person name="Hosoyama A."/>
            <person name="Ichikawa N."/>
            <person name="Kimura A."/>
            <person name="Kitahashi Y."/>
            <person name="Komaki H."/>
            <person name="Uohara A."/>
        </authorList>
    </citation>
    <scope>NUCLEOTIDE SEQUENCE [LARGE SCALE GENOMIC DNA]</scope>
    <source>
        <strain evidence="2 3">NBRC 3934</strain>
    </source>
</reference>
<dbReference type="AlphaFoldDB" id="A0A5J4LG94"/>
<dbReference type="RefSeq" id="WP_143589061.1">
    <property type="nucleotide sequence ID" value="NZ_BLAG01000008.1"/>
</dbReference>
<feature type="transmembrane region" description="Helical" evidence="1">
    <location>
        <begin position="17"/>
        <end position="38"/>
    </location>
</feature>
<keyword evidence="3" id="KW-1185">Reference proteome</keyword>
<feature type="transmembrane region" description="Helical" evidence="1">
    <location>
        <begin position="169"/>
        <end position="194"/>
    </location>
</feature>
<organism evidence="2 3">
    <name type="scientific">Streptomyces angustmyceticus</name>
    <dbReference type="NCBI Taxonomy" id="285578"/>
    <lineage>
        <taxon>Bacteria</taxon>
        <taxon>Bacillati</taxon>
        <taxon>Actinomycetota</taxon>
        <taxon>Actinomycetes</taxon>
        <taxon>Kitasatosporales</taxon>
        <taxon>Streptomycetaceae</taxon>
        <taxon>Streptomyces</taxon>
    </lineage>
</organism>
<dbReference type="GeneID" id="96751417"/>
<evidence type="ECO:0000313" key="3">
    <source>
        <dbReference type="Proteomes" id="UP000325598"/>
    </source>
</evidence>
<feature type="transmembrane region" description="Helical" evidence="1">
    <location>
        <begin position="129"/>
        <end position="148"/>
    </location>
</feature>
<accession>A0A5J4LG94</accession>